<evidence type="ECO:0000256" key="1">
    <source>
        <dbReference type="ARBA" id="ARBA00004141"/>
    </source>
</evidence>
<feature type="transmembrane region" description="Helical" evidence="6">
    <location>
        <begin position="288"/>
        <end position="305"/>
    </location>
</feature>
<feature type="region of interest" description="Disordered" evidence="5">
    <location>
        <begin position="1"/>
        <end position="66"/>
    </location>
</feature>
<evidence type="ECO:0000256" key="3">
    <source>
        <dbReference type="ARBA" id="ARBA00022989"/>
    </source>
</evidence>
<gene>
    <name evidence="9" type="primary">LOC108013726</name>
</gene>
<feature type="transmembrane region" description="Helical" evidence="6">
    <location>
        <begin position="388"/>
        <end position="415"/>
    </location>
</feature>
<feature type="compositionally biased region" description="Polar residues" evidence="5">
    <location>
        <begin position="828"/>
        <end position="837"/>
    </location>
</feature>
<feature type="transmembrane region" description="Helical" evidence="6">
    <location>
        <begin position="675"/>
        <end position="694"/>
    </location>
</feature>
<keyword evidence="3 6" id="KW-1133">Transmembrane helix</keyword>
<dbReference type="PANTHER" id="PTHR43243">
    <property type="entry name" value="INNER MEMBRANE TRANSPORTER YGJI-RELATED"/>
    <property type="match status" value="1"/>
</dbReference>
<reference evidence="9" key="1">
    <citation type="submission" date="2025-08" db="UniProtKB">
        <authorList>
            <consortium name="RefSeq"/>
        </authorList>
    </citation>
    <scope>IDENTIFICATION</scope>
</reference>
<evidence type="ECO:0000313" key="9">
    <source>
        <dbReference type="RefSeq" id="XP_065724233.2"/>
    </source>
</evidence>
<evidence type="ECO:0000256" key="6">
    <source>
        <dbReference type="SAM" id="Phobius"/>
    </source>
</evidence>
<feature type="transmembrane region" description="Helical" evidence="6">
    <location>
        <begin position="159"/>
        <end position="179"/>
    </location>
</feature>
<dbReference type="GO" id="GO:0015171">
    <property type="term" value="F:amino acid transmembrane transporter activity"/>
    <property type="evidence" value="ECO:0007669"/>
    <property type="project" value="TreeGrafter"/>
</dbReference>
<dbReference type="RefSeq" id="XP_065724233.2">
    <property type="nucleotide sequence ID" value="XM_065868161.2"/>
</dbReference>
<protein>
    <submittedName>
        <fullName evidence="9">Solute carrier family 7 member 14 isoform X1</fullName>
    </submittedName>
</protein>
<sequence length="914" mass="98963">MAMAMPMPSGVHMCSEHTHTHTHTHPLWNRAEAATTATEERRRGGGGGERGQQIRSEQARFQRSRRGKQLLRFDSYSRNNAYCTIPMDTHTSHDSAAHVFGSDRFGTGCDEMVKFRVPLPPGVSSTTLLPKLIRTKDVKQLQDGNAQPQKPKLTKCLNTLDLTSLGIGSCCGTGMYLVAGMVAQKIAGPGVIISFIIAAIASIFSGACYAEFGVRVPHTSGSAYMYSYVAVGEFVAFIIGWNMILEYLIGTSACACALSSSFDSLTGNAIARTISESIGTIFGKPPDFIAFGITLLMTCVLAMGASKSVIFNHSLNAVNLATWVFVMAAGLFYVDTKTWSEHQGFLPYGWSGVFSGAATCFYAFIGFDIIATTGEEAHNPQKSIPKAIVGSLVVVLIAYVSVSLVLTLVVPYDHINTGAALVQMWSYVNAPKCRAVVAIGATAGLSVAMFGSMFPMPRVIYAMAQDGLIFRQLSQLWQRTNVPGLATIGSGLAAALVALTVRLEILVEMMSIGTLLAYTLVSTCVLVLRYQPHSTSLVELLPAQLRTPVAPGTASDSRSHVTPAEVLEVPGKLTIKRVTRGMSDSDDSFIDDSPEGFLGGRDDQFLVSDRSENKFYGSVHGAPTGPTGQATAFDAMGLNFVTRKIHDYAYLCPGFFPWINPGQATAESGMYVTKLVGIMFGLIFFLDLFAAIGWSGGLAAFIYFILFIGIFVILLIISRQPQNRYALAFLTPGLPFIPAIAITVNIYLIFKLSILTLVRFTVWMSLGFIMYFYYGITHSSLEQTSDDLELHVDYSKNVEEKAVWDQQSYNQTHEPVWASKEVKHPSTEQRYNYGKTTSSSSSAQGSSRSGQASGPEKPPGRSQTGHSRPVPPPPIPGQAKGSGSGSGSGPPMERQYTGQFSMFVDEGQFPTWED</sequence>
<dbReference type="Gene3D" id="1.20.1740.10">
    <property type="entry name" value="Amino acid/polyamine transporter I"/>
    <property type="match status" value="2"/>
</dbReference>
<dbReference type="Proteomes" id="UP001652628">
    <property type="component" value="Chromosome X"/>
</dbReference>
<dbReference type="Pfam" id="PF13520">
    <property type="entry name" value="AA_permease_2"/>
    <property type="match status" value="1"/>
</dbReference>
<feature type="compositionally biased region" description="Low complexity" evidence="5">
    <location>
        <begin position="838"/>
        <end position="854"/>
    </location>
</feature>
<feature type="transmembrane region" description="Helical" evidence="6">
    <location>
        <begin position="756"/>
        <end position="774"/>
    </location>
</feature>
<dbReference type="Pfam" id="PF13906">
    <property type="entry name" value="AA_permease_C"/>
    <property type="match status" value="1"/>
</dbReference>
<keyword evidence="4 6" id="KW-0472">Membrane</keyword>
<dbReference type="InterPro" id="IPR002293">
    <property type="entry name" value="AA/rel_permease1"/>
</dbReference>
<organism evidence="8 9">
    <name type="scientific">Drosophila suzukii</name>
    <name type="common">Spotted-wing drosophila fruit fly</name>
    <dbReference type="NCBI Taxonomy" id="28584"/>
    <lineage>
        <taxon>Eukaryota</taxon>
        <taxon>Metazoa</taxon>
        <taxon>Ecdysozoa</taxon>
        <taxon>Arthropoda</taxon>
        <taxon>Hexapoda</taxon>
        <taxon>Insecta</taxon>
        <taxon>Pterygota</taxon>
        <taxon>Neoptera</taxon>
        <taxon>Endopterygota</taxon>
        <taxon>Diptera</taxon>
        <taxon>Brachycera</taxon>
        <taxon>Muscomorpha</taxon>
        <taxon>Ephydroidea</taxon>
        <taxon>Drosophilidae</taxon>
        <taxon>Drosophila</taxon>
        <taxon>Sophophora</taxon>
    </lineage>
</organism>
<comment type="subcellular location">
    <subcellularLocation>
        <location evidence="1">Membrane</location>
        <topology evidence="1">Multi-pass membrane protein</topology>
    </subcellularLocation>
</comment>
<feature type="transmembrane region" description="Helical" evidence="6">
    <location>
        <begin position="224"/>
        <end position="244"/>
    </location>
</feature>
<dbReference type="InterPro" id="IPR029485">
    <property type="entry name" value="CAT_C"/>
</dbReference>
<keyword evidence="8" id="KW-1185">Reference proteome</keyword>
<dbReference type="GeneID" id="108013726"/>
<evidence type="ECO:0000259" key="7">
    <source>
        <dbReference type="Pfam" id="PF13906"/>
    </source>
</evidence>
<proteinExistence type="predicted"/>
<dbReference type="PANTHER" id="PTHR43243:SF17">
    <property type="entry name" value="CATIONIC AMINO ACID TRANSPORTER-RELATED"/>
    <property type="match status" value="1"/>
</dbReference>
<keyword evidence="2 6" id="KW-0812">Transmembrane</keyword>
<feature type="transmembrane region" description="Helical" evidence="6">
    <location>
        <begin position="346"/>
        <end position="367"/>
    </location>
</feature>
<evidence type="ECO:0000256" key="4">
    <source>
        <dbReference type="ARBA" id="ARBA00023136"/>
    </source>
</evidence>
<feature type="transmembrane region" description="Helical" evidence="6">
    <location>
        <begin position="725"/>
        <end position="750"/>
    </location>
</feature>
<feature type="transmembrane region" description="Helical" evidence="6">
    <location>
        <begin position="509"/>
        <end position="528"/>
    </location>
</feature>
<accession>A0AB40DLG0</accession>
<feature type="transmembrane region" description="Helical" evidence="6">
    <location>
        <begin position="317"/>
        <end position="334"/>
    </location>
</feature>
<feature type="transmembrane region" description="Helical" evidence="6">
    <location>
        <begin position="435"/>
        <end position="461"/>
    </location>
</feature>
<feature type="domain" description="Cationic amino acid transporter C-terminal" evidence="7">
    <location>
        <begin position="729"/>
        <end position="779"/>
    </location>
</feature>
<evidence type="ECO:0000256" key="2">
    <source>
        <dbReference type="ARBA" id="ARBA00022692"/>
    </source>
</evidence>
<name>A0AB40DLG0_DROSZ</name>
<feature type="transmembrane region" description="Helical" evidence="6">
    <location>
        <begin position="700"/>
        <end position="718"/>
    </location>
</feature>
<evidence type="ECO:0000313" key="8">
    <source>
        <dbReference type="Proteomes" id="UP001652628"/>
    </source>
</evidence>
<dbReference type="GO" id="GO:0005886">
    <property type="term" value="C:plasma membrane"/>
    <property type="evidence" value="ECO:0007669"/>
    <property type="project" value="TreeGrafter"/>
</dbReference>
<feature type="transmembrane region" description="Helical" evidence="6">
    <location>
        <begin position="191"/>
        <end position="212"/>
    </location>
</feature>
<dbReference type="AlphaFoldDB" id="A0AB40DLG0"/>
<feature type="transmembrane region" description="Helical" evidence="6">
    <location>
        <begin position="482"/>
        <end position="503"/>
    </location>
</feature>
<evidence type="ECO:0000256" key="5">
    <source>
        <dbReference type="SAM" id="MobiDB-lite"/>
    </source>
</evidence>
<feature type="region of interest" description="Disordered" evidence="5">
    <location>
        <begin position="815"/>
        <end position="914"/>
    </location>
</feature>